<comment type="caution">
    <text evidence="5">The sequence shown here is derived from an EMBL/GenBank/DDBJ whole genome shotgun (WGS) entry which is preliminary data.</text>
</comment>
<dbReference type="EMBL" id="JAWLLM010000020">
    <property type="protein sequence ID" value="MDV7044379.1"/>
    <property type="molecule type" value="Genomic_DNA"/>
</dbReference>
<keyword evidence="6" id="KW-1185">Reference proteome</keyword>
<accession>A0ABU4EJZ2</accession>
<dbReference type="InterPro" id="IPR015854">
    <property type="entry name" value="ABC_transpr_LolD-like"/>
</dbReference>
<dbReference type="PROSITE" id="PS50893">
    <property type="entry name" value="ABC_TRANSPORTER_2"/>
    <property type="match status" value="1"/>
</dbReference>
<proteinExistence type="inferred from homology"/>
<feature type="domain" description="ABC transporter" evidence="4">
    <location>
        <begin position="5"/>
        <end position="232"/>
    </location>
</feature>
<name>A0ABU4EJZ2_9GAMM</name>
<dbReference type="SUPFAM" id="SSF52540">
    <property type="entry name" value="P-loop containing nucleoside triphosphate hydrolases"/>
    <property type="match status" value="1"/>
</dbReference>
<dbReference type="InterPro" id="IPR003439">
    <property type="entry name" value="ABC_transporter-like_ATP-bd"/>
</dbReference>
<dbReference type="SMART" id="SM00382">
    <property type="entry name" value="AAA"/>
    <property type="match status" value="1"/>
</dbReference>
<evidence type="ECO:0000313" key="6">
    <source>
        <dbReference type="Proteomes" id="UP001187868"/>
    </source>
</evidence>
<sequence>MILTIRDMHIRRGEGAHGLIVQLPELTLSAGDVVAITGASGCGKSTLLEMIGLLLRPDGLTAYQLGRPVCDVADLWRTSQHDVLSDLRAREVGFVLQQGGLLPYLTVAQNLYLPARMRRLAAPNTWLEASIERLGLTRLLNKLPASLSIGERQRVAFARALAHQPRVLLADEPTSALDPVNARNLFALMLDMVKAFSLAAVIVSHDLDRVNEWGLRCIHGDTRGGTSVFRFR</sequence>
<keyword evidence="2" id="KW-0547">Nucleotide-binding</keyword>
<keyword evidence="3 5" id="KW-0067">ATP-binding</keyword>
<dbReference type="Proteomes" id="UP001187868">
    <property type="component" value="Unassembled WGS sequence"/>
</dbReference>
<evidence type="ECO:0000259" key="4">
    <source>
        <dbReference type="PROSITE" id="PS50893"/>
    </source>
</evidence>
<evidence type="ECO:0000256" key="3">
    <source>
        <dbReference type="ARBA" id="ARBA00022840"/>
    </source>
</evidence>
<organism evidence="5 6">
    <name type="scientific">Dickeya solani</name>
    <dbReference type="NCBI Taxonomy" id="1089444"/>
    <lineage>
        <taxon>Bacteria</taxon>
        <taxon>Pseudomonadati</taxon>
        <taxon>Pseudomonadota</taxon>
        <taxon>Gammaproteobacteria</taxon>
        <taxon>Enterobacterales</taxon>
        <taxon>Pectobacteriaceae</taxon>
        <taxon>Dickeya</taxon>
    </lineage>
</organism>
<reference evidence="5 6" key="1">
    <citation type="submission" date="2023-10" db="EMBL/GenBank/DDBJ databases">
        <title>Clonality and diversity in the soft rot Dickeya solani phytopathogen.</title>
        <authorList>
            <person name="Pedron J."/>
            <person name="Van Gijisegem F."/>
            <person name="Portier P."/>
            <person name="Taghouti G."/>
        </authorList>
    </citation>
    <scope>NUCLEOTIDE SEQUENCE [LARGE SCALE GENOMIC DNA]</scope>
    <source>
        <strain evidence="5 6">FVG2-MFV017-A9</strain>
    </source>
</reference>
<comment type="similarity">
    <text evidence="1">Belongs to the ABC transporter superfamily.</text>
</comment>
<evidence type="ECO:0000256" key="1">
    <source>
        <dbReference type="ARBA" id="ARBA00005417"/>
    </source>
</evidence>
<gene>
    <name evidence="5" type="ORF">RUJ08_19825</name>
</gene>
<dbReference type="InterPro" id="IPR003593">
    <property type="entry name" value="AAA+_ATPase"/>
</dbReference>
<dbReference type="InterPro" id="IPR027417">
    <property type="entry name" value="P-loop_NTPase"/>
</dbReference>
<dbReference type="Pfam" id="PF00005">
    <property type="entry name" value="ABC_tran"/>
    <property type="match status" value="1"/>
</dbReference>
<evidence type="ECO:0000256" key="2">
    <source>
        <dbReference type="ARBA" id="ARBA00022741"/>
    </source>
</evidence>
<dbReference type="RefSeq" id="WP_226061787.1">
    <property type="nucleotide sequence ID" value="NZ_CP104920.1"/>
</dbReference>
<protein>
    <submittedName>
        <fullName evidence="5">ABC transporter ATP-binding protein</fullName>
    </submittedName>
</protein>
<dbReference type="PANTHER" id="PTHR24220:SF689">
    <property type="entry name" value="LIPOPROTEIN-RELEASING SYSTEM ATP-BINDING PROTEIN LOLD"/>
    <property type="match status" value="1"/>
</dbReference>
<dbReference type="PANTHER" id="PTHR24220">
    <property type="entry name" value="IMPORT ATP-BINDING PROTEIN"/>
    <property type="match status" value="1"/>
</dbReference>
<evidence type="ECO:0000313" key="5">
    <source>
        <dbReference type="EMBL" id="MDV7044379.1"/>
    </source>
</evidence>
<dbReference type="Gene3D" id="3.40.50.300">
    <property type="entry name" value="P-loop containing nucleotide triphosphate hydrolases"/>
    <property type="match status" value="1"/>
</dbReference>
<dbReference type="GO" id="GO:0005524">
    <property type="term" value="F:ATP binding"/>
    <property type="evidence" value="ECO:0007669"/>
    <property type="project" value="UniProtKB-KW"/>
</dbReference>